<name>A0AAD3H1T6_9STRA</name>
<dbReference type="EMBL" id="BLLK01000022">
    <property type="protein sequence ID" value="GFH47225.1"/>
    <property type="molecule type" value="Genomic_DNA"/>
</dbReference>
<dbReference type="SUPFAM" id="SSF144232">
    <property type="entry name" value="HIT/MYND zinc finger-like"/>
    <property type="match status" value="1"/>
</dbReference>
<dbReference type="GO" id="GO:0008270">
    <property type="term" value="F:zinc ion binding"/>
    <property type="evidence" value="ECO:0007669"/>
    <property type="project" value="UniProtKB-KW"/>
</dbReference>
<protein>
    <recommendedName>
        <fullName evidence="5">MYND-type domain-containing protein</fullName>
    </recommendedName>
</protein>
<dbReference type="Gene3D" id="6.10.140.2220">
    <property type="match status" value="1"/>
</dbReference>
<accession>A0AAD3H1T6</accession>
<organism evidence="6 7">
    <name type="scientific">Chaetoceros tenuissimus</name>
    <dbReference type="NCBI Taxonomy" id="426638"/>
    <lineage>
        <taxon>Eukaryota</taxon>
        <taxon>Sar</taxon>
        <taxon>Stramenopiles</taxon>
        <taxon>Ochrophyta</taxon>
        <taxon>Bacillariophyta</taxon>
        <taxon>Coscinodiscophyceae</taxon>
        <taxon>Chaetocerotophycidae</taxon>
        <taxon>Chaetocerotales</taxon>
        <taxon>Chaetocerotaceae</taxon>
        <taxon>Chaetoceros</taxon>
    </lineage>
</organism>
<keyword evidence="3" id="KW-0862">Zinc</keyword>
<dbReference type="Pfam" id="PF01753">
    <property type="entry name" value="zf-MYND"/>
    <property type="match status" value="1"/>
</dbReference>
<evidence type="ECO:0000256" key="2">
    <source>
        <dbReference type="ARBA" id="ARBA00022771"/>
    </source>
</evidence>
<dbReference type="PROSITE" id="PS50865">
    <property type="entry name" value="ZF_MYND_2"/>
    <property type="match status" value="1"/>
</dbReference>
<evidence type="ECO:0000256" key="4">
    <source>
        <dbReference type="PROSITE-ProRule" id="PRU00134"/>
    </source>
</evidence>
<keyword evidence="1" id="KW-0479">Metal-binding</keyword>
<evidence type="ECO:0000313" key="6">
    <source>
        <dbReference type="EMBL" id="GFH47225.1"/>
    </source>
</evidence>
<sequence length="384" mass="44176">MGKKGKRSKQKTVTVADRASIYDVQTRLGELQGKFSISNRLLLLSQAVNVLREGIQLIETTMLESSDTVLKMNLQTWFVRSKTNFYGNLMMVEFDRYNFSGAIQIYENLFERGNIKMKMKIESPIFRSMQLQYHEALLRQGQGNIDTFISFSKSLITHGRKDDDEIEQDLRRSADILRTTKLFDEAIVLGKQLEELTGDRLSLVTTYLEQYIAGDKTLPEDFFLNVLEKHKNDGFNTVNPSSVLVLAQSTYLLHQLTSGETEKIFRKAISFIEGYLDMIPKVKSCCFTCGQAGTPTEVQLVCSGCRVACYCSIDHQRMTWKKEAVRGMRIGHEVLCPLMKAYRKWRHAHDNGDNEQVSRLRLRFERECLYFLSDGLGLKDKCFK</sequence>
<dbReference type="AlphaFoldDB" id="A0AAD3H1T6"/>
<reference evidence="6 7" key="1">
    <citation type="journal article" date="2021" name="Sci. Rep.">
        <title>The genome of the diatom Chaetoceros tenuissimus carries an ancient integrated fragment of an extant virus.</title>
        <authorList>
            <person name="Hongo Y."/>
            <person name="Kimura K."/>
            <person name="Takaki Y."/>
            <person name="Yoshida Y."/>
            <person name="Baba S."/>
            <person name="Kobayashi G."/>
            <person name="Nagasaki K."/>
            <person name="Hano T."/>
            <person name="Tomaru Y."/>
        </authorList>
    </citation>
    <scope>NUCLEOTIDE SEQUENCE [LARGE SCALE GENOMIC DNA]</scope>
    <source>
        <strain evidence="6 7">NIES-3715</strain>
    </source>
</reference>
<keyword evidence="2 4" id="KW-0863">Zinc-finger</keyword>
<keyword evidence="7" id="KW-1185">Reference proteome</keyword>
<feature type="domain" description="MYND-type" evidence="5">
    <location>
        <begin position="286"/>
        <end position="336"/>
    </location>
</feature>
<dbReference type="InterPro" id="IPR002893">
    <property type="entry name" value="Znf_MYND"/>
</dbReference>
<proteinExistence type="predicted"/>
<comment type="caution">
    <text evidence="6">The sequence shown here is derived from an EMBL/GenBank/DDBJ whole genome shotgun (WGS) entry which is preliminary data.</text>
</comment>
<evidence type="ECO:0000256" key="1">
    <source>
        <dbReference type="ARBA" id="ARBA00022723"/>
    </source>
</evidence>
<evidence type="ECO:0000259" key="5">
    <source>
        <dbReference type="PROSITE" id="PS50865"/>
    </source>
</evidence>
<evidence type="ECO:0000256" key="3">
    <source>
        <dbReference type="ARBA" id="ARBA00022833"/>
    </source>
</evidence>
<evidence type="ECO:0000313" key="7">
    <source>
        <dbReference type="Proteomes" id="UP001054902"/>
    </source>
</evidence>
<gene>
    <name evidence="6" type="ORF">CTEN210_03700</name>
</gene>
<dbReference type="Proteomes" id="UP001054902">
    <property type="component" value="Unassembled WGS sequence"/>
</dbReference>